<name>A0A124GH70_RHILI</name>
<dbReference type="GO" id="GO:0050660">
    <property type="term" value="F:flavin adenine dinucleotide binding"/>
    <property type="evidence" value="ECO:0007669"/>
    <property type="project" value="TreeGrafter"/>
</dbReference>
<protein>
    <submittedName>
        <fullName evidence="2">FAD-dependent oxidoreductase</fullName>
    </submittedName>
</protein>
<dbReference type="PANTHER" id="PTHR43539">
    <property type="entry name" value="FLAVIN-BINDING MONOOXYGENASE-LIKE PROTEIN (AFU_ORTHOLOGUE AFUA_4G09220)"/>
    <property type="match status" value="1"/>
</dbReference>
<dbReference type="Gene3D" id="3.50.50.60">
    <property type="entry name" value="FAD/NAD(P)-binding domain"/>
    <property type="match status" value="1"/>
</dbReference>
<sequence length="596" mass="65623">MLDIAPSQQAATWLGAFGRALEAGDIEAATNLFVADCYWRDLLTFTWNIKTMEGQAAVREMLKATLPAAKPSHWRLSGEASVDDGIIEAWFSFETVVARAEGILRLKDGRCRTLFTAMGELKGFEEQKGPDRPLGIRHKADPERETWAESRAREARELGLHEQPYCLVIGGGQGGIMLGARLRQLGVPSLIIEKNARAGDSWRNRYRSLVLHDPVWYDHLPYIPFPENWPVFTPKDKMGDWLEMYARVMELNYWVATKCISAAYDEAEKVWTVVVDRVGQRLTLKPKHIVFATGAYGPPRQIALPGADAFKGELLHSSQYSTGEKFRGKRVAVIGAASSGHDVSVDLWEAGAKVTMVQRSPTTVVKSDTLMEVGFEIFSEKALARGITTDKADMIVASTPFALVPKGQRALYDVIRERDADFYKRLSDSGFAIDFGEDETGLLMKAYRTGSGYYIDVGACELILNGEIAVKSGVGIKSLTPSGILFEDGSELAVDAIVSCTGYQSMNETVAAIVSREVADKVGPCWGLGSGVKGDPGPWQGELRNMWKPTAQEALWFHGGNLALSRFYSKFVALQLKARMEGIATSVYGEPSNAQR</sequence>
<dbReference type="SUPFAM" id="SSF51905">
    <property type="entry name" value="FAD/NAD(P)-binding domain"/>
    <property type="match status" value="2"/>
</dbReference>
<gene>
    <name evidence="2" type="ORF">AU467_01740</name>
</gene>
<organism evidence="2 3">
    <name type="scientific">Rhizobium loti</name>
    <name type="common">Mesorhizobium loti</name>
    <dbReference type="NCBI Taxonomy" id="381"/>
    <lineage>
        <taxon>Bacteria</taxon>
        <taxon>Pseudomonadati</taxon>
        <taxon>Pseudomonadota</taxon>
        <taxon>Alphaproteobacteria</taxon>
        <taxon>Hyphomicrobiales</taxon>
        <taxon>Phyllobacteriaceae</taxon>
        <taxon>Mesorhizobium</taxon>
    </lineage>
</organism>
<dbReference type="EMBL" id="LPWA01000001">
    <property type="protein sequence ID" value="KUM28987.1"/>
    <property type="molecule type" value="Genomic_DNA"/>
</dbReference>
<dbReference type="PANTHER" id="PTHR43539:SF68">
    <property type="entry name" value="FLAVIN-BINDING MONOOXYGENASE-LIKE PROTEIN (AFU_ORTHOLOGUE AFUA_4G09220)"/>
    <property type="match status" value="1"/>
</dbReference>
<accession>A0A124GH70</accession>
<dbReference type="AlphaFoldDB" id="A0A124GH70"/>
<dbReference type="OrthoDB" id="9808049at2"/>
<reference evidence="2 3" key="1">
    <citation type="submission" date="2015-12" db="EMBL/GenBank/DDBJ databases">
        <title>Draft genome sequence of Mesorhizobium sp. UFLA 01-765, a multitolerant efficient symbiont and plant-growth promoting strain isolated from Zn-mining soil using Leucaena leucocephala as a trap plant.</title>
        <authorList>
            <person name="Rangel W.M."/>
            <person name="Thijs S."/>
            <person name="Longatti S.M."/>
            <person name="Moreira F.M."/>
            <person name="Weyens N."/>
            <person name="Vangronsveld J."/>
            <person name="Van Hamme J.D."/>
            <person name="Bottos E.M."/>
            <person name="Rineau F."/>
        </authorList>
    </citation>
    <scope>NUCLEOTIDE SEQUENCE [LARGE SCALE GENOMIC DNA]</scope>
    <source>
        <strain evidence="2 3">UFLA 01-765</strain>
    </source>
</reference>
<dbReference type="PRINTS" id="PR00411">
    <property type="entry name" value="PNDRDTASEI"/>
</dbReference>
<dbReference type="Proteomes" id="UP000053176">
    <property type="component" value="Unassembled WGS sequence"/>
</dbReference>
<evidence type="ECO:0000256" key="1">
    <source>
        <dbReference type="ARBA" id="ARBA00023002"/>
    </source>
</evidence>
<comment type="caution">
    <text evidence="2">The sequence shown here is derived from an EMBL/GenBank/DDBJ whole genome shotgun (WGS) entry which is preliminary data.</text>
</comment>
<evidence type="ECO:0000313" key="2">
    <source>
        <dbReference type="EMBL" id="KUM28987.1"/>
    </source>
</evidence>
<dbReference type="Gene3D" id="3.10.450.50">
    <property type="match status" value="1"/>
</dbReference>
<dbReference type="SUPFAM" id="SSF54427">
    <property type="entry name" value="NTF2-like"/>
    <property type="match status" value="1"/>
</dbReference>
<dbReference type="InterPro" id="IPR036188">
    <property type="entry name" value="FAD/NAD-bd_sf"/>
</dbReference>
<dbReference type="InterPro" id="IPR050982">
    <property type="entry name" value="Auxin_biosynth/cation_transpt"/>
</dbReference>
<keyword evidence="1" id="KW-0560">Oxidoreductase</keyword>
<dbReference type="InterPro" id="IPR032710">
    <property type="entry name" value="NTF2-like_dom_sf"/>
</dbReference>
<proteinExistence type="predicted"/>
<evidence type="ECO:0000313" key="3">
    <source>
        <dbReference type="Proteomes" id="UP000053176"/>
    </source>
</evidence>
<dbReference type="Pfam" id="PF13738">
    <property type="entry name" value="Pyr_redox_3"/>
    <property type="match status" value="1"/>
</dbReference>
<dbReference type="GO" id="GO:0004497">
    <property type="term" value="F:monooxygenase activity"/>
    <property type="evidence" value="ECO:0007669"/>
    <property type="project" value="TreeGrafter"/>
</dbReference>